<dbReference type="EMBL" id="JAUEPS010000017">
    <property type="protein sequence ID" value="KAK0458411.1"/>
    <property type="molecule type" value="Genomic_DNA"/>
</dbReference>
<feature type="transmembrane region" description="Helical" evidence="1">
    <location>
        <begin position="17"/>
        <end position="35"/>
    </location>
</feature>
<comment type="caution">
    <text evidence="2">The sequence shown here is derived from an EMBL/GenBank/DDBJ whole genome shotgun (WGS) entry which is preliminary data.</text>
</comment>
<keyword evidence="3" id="KW-1185">Reference proteome</keyword>
<evidence type="ECO:0000313" key="2">
    <source>
        <dbReference type="EMBL" id="KAK0458411.1"/>
    </source>
</evidence>
<keyword evidence="1" id="KW-1133">Transmembrane helix</keyword>
<accession>A0AA39KEH0</accession>
<feature type="transmembrane region" description="Helical" evidence="1">
    <location>
        <begin position="41"/>
        <end position="59"/>
    </location>
</feature>
<reference evidence="2" key="1">
    <citation type="submission" date="2023-06" db="EMBL/GenBank/DDBJ databases">
        <authorList>
            <consortium name="Lawrence Berkeley National Laboratory"/>
            <person name="Ahrendt S."/>
            <person name="Sahu N."/>
            <person name="Indic B."/>
            <person name="Wong-Bajracharya J."/>
            <person name="Merenyi Z."/>
            <person name="Ke H.-M."/>
            <person name="Monk M."/>
            <person name="Kocsube S."/>
            <person name="Drula E."/>
            <person name="Lipzen A."/>
            <person name="Balint B."/>
            <person name="Henrissat B."/>
            <person name="Andreopoulos B."/>
            <person name="Martin F.M."/>
            <person name="Harder C.B."/>
            <person name="Rigling D."/>
            <person name="Ford K.L."/>
            <person name="Foster G.D."/>
            <person name="Pangilinan J."/>
            <person name="Papanicolaou A."/>
            <person name="Barry K."/>
            <person name="LaButti K."/>
            <person name="Viragh M."/>
            <person name="Koriabine M."/>
            <person name="Yan M."/>
            <person name="Riley R."/>
            <person name="Champramary S."/>
            <person name="Plett K.L."/>
            <person name="Tsai I.J."/>
            <person name="Slot J."/>
            <person name="Sipos G."/>
            <person name="Plett J."/>
            <person name="Nagy L.G."/>
            <person name="Grigoriev I.V."/>
        </authorList>
    </citation>
    <scope>NUCLEOTIDE SEQUENCE</scope>
    <source>
        <strain evidence="2">CCBAS 213</strain>
    </source>
</reference>
<keyword evidence="1" id="KW-0472">Membrane</keyword>
<organism evidence="2 3">
    <name type="scientific">Armillaria tabescens</name>
    <name type="common">Ringless honey mushroom</name>
    <name type="synonym">Agaricus tabescens</name>
    <dbReference type="NCBI Taxonomy" id="1929756"/>
    <lineage>
        <taxon>Eukaryota</taxon>
        <taxon>Fungi</taxon>
        <taxon>Dikarya</taxon>
        <taxon>Basidiomycota</taxon>
        <taxon>Agaricomycotina</taxon>
        <taxon>Agaricomycetes</taxon>
        <taxon>Agaricomycetidae</taxon>
        <taxon>Agaricales</taxon>
        <taxon>Marasmiineae</taxon>
        <taxon>Physalacriaceae</taxon>
        <taxon>Desarmillaria</taxon>
    </lineage>
</organism>
<evidence type="ECO:0000256" key="1">
    <source>
        <dbReference type="SAM" id="Phobius"/>
    </source>
</evidence>
<name>A0AA39KEH0_ARMTA</name>
<proteinExistence type="predicted"/>
<dbReference type="Proteomes" id="UP001175211">
    <property type="component" value="Unassembled WGS sequence"/>
</dbReference>
<keyword evidence="1" id="KW-0812">Transmembrane</keyword>
<protein>
    <submittedName>
        <fullName evidence="2">Uncharacterized protein</fullName>
    </submittedName>
</protein>
<dbReference type="RefSeq" id="XP_060330681.1">
    <property type="nucleotide sequence ID" value="XM_060481820.1"/>
</dbReference>
<dbReference type="AlphaFoldDB" id="A0AA39KEH0"/>
<gene>
    <name evidence="2" type="ORF">EV420DRAFT_354771</name>
</gene>
<sequence>MTIDVIGCLRWRALRSGWYLIVLVAPKLFYFILRISSFFEIAISAGIIAGATVVDGGVCRDAGIYKDRRVVSLLTSRAHSGVFTDTLRRDRCWTLPSTSSFT</sequence>
<dbReference type="GeneID" id="85365368"/>
<evidence type="ECO:0000313" key="3">
    <source>
        <dbReference type="Proteomes" id="UP001175211"/>
    </source>
</evidence>